<evidence type="ECO:0000256" key="1">
    <source>
        <dbReference type="ARBA" id="ARBA00004141"/>
    </source>
</evidence>
<evidence type="ECO:0000256" key="4">
    <source>
        <dbReference type="ARBA" id="ARBA00022989"/>
    </source>
</evidence>
<comment type="similarity">
    <text evidence="2">Belongs to the UPF0014 family.</text>
</comment>
<keyword evidence="5 6" id="KW-0472">Membrane</keyword>
<dbReference type="EMBL" id="CP097160">
    <property type="protein sequence ID" value="UQN14177.1"/>
    <property type="molecule type" value="Genomic_DNA"/>
</dbReference>
<reference evidence="7" key="1">
    <citation type="submission" date="2022-05" db="EMBL/GenBank/DDBJ databases">
        <title>Complete genome sequence of toluene-degrading Gulosibacter sediminis strain ACHW.36C.</title>
        <authorList>
            <person name="Wai A.C."/>
            <person name="Lai G.K."/>
            <person name="Griffin S.D."/>
            <person name="Leung F.C."/>
        </authorList>
    </citation>
    <scope>NUCLEOTIDE SEQUENCE [LARGE SCALE GENOMIC DNA]</scope>
    <source>
        <strain evidence="7">ACHW.36C</strain>
    </source>
</reference>
<gene>
    <name evidence="7" type="ORF">M3M28_08950</name>
</gene>
<evidence type="ECO:0000256" key="6">
    <source>
        <dbReference type="SAM" id="Phobius"/>
    </source>
</evidence>
<dbReference type="Pfam" id="PF03649">
    <property type="entry name" value="UPF0014"/>
    <property type="match status" value="1"/>
</dbReference>
<proteinExistence type="inferred from homology"/>
<name>A0ABY4MUT3_9MICO</name>
<feature type="transmembrane region" description="Helical" evidence="6">
    <location>
        <begin position="6"/>
        <end position="30"/>
    </location>
</feature>
<evidence type="ECO:0000256" key="5">
    <source>
        <dbReference type="ARBA" id="ARBA00023136"/>
    </source>
</evidence>
<accession>A0ABY4MUT3</accession>
<feature type="transmembrane region" description="Helical" evidence="6">
    <location>
        <begin position="92"/>
        <end position="116"/>
    </location>
</feature>
<feature type="transmembrane region" description="Helical" evidence="6">
    <location>
        <begin position="62"/>
        <end position="80"/>
    </location>
</feature>
<protein>
    <submittedName>
        <fullName evidence="7">ABC transporter permease</fullName>
    </submittedName>
</protein>
<dbReference type="RefSeq" id="WP_249386130.1">
    <property type="nucleotide sequence ID" value="NZ_JASCYH010000039.1"/>
</dbReference>
<evidence type="ECO:0000313" key="7">
    <source>
        <dbReference type="EMBL" id="UQN14177.1"/>
    </source>
</evidence>
<feature type="transmembrane region" description="Helical" evidence="6">
    <location>
        <begin position="122"/>
        <end position="145"/>
    </location>
</feature>
<evidence type="ECO:0000256" key="3">
    <source>
        <dbReference type="ARBA" id="ARBA00022692"/>
    </source>
</evidence>
<dbReference type="PANTHER" id="PTHR30028">
    <property type="entry name" value="UPF0014 INNER MEMBRANE PROTEIN YBBM-RELATED"/>
    <property type="match status" value="1"/>
</dbReference>
<feature type="transmembrane region" description="Helical" evidence="6">
    <location>
        <begin position="216"/>
        <end position="238"/>
    </location>
</feature>
<sequence length="253" mass="25936">MTGQELLGWLPTVAAIVLLAGIAFGGLAAFRIPAPHEVIVAVARAALQLAALSLVLSGVITHPLWVGLGLVVMFAAAVFTSARRTRGMGVPIALLASSMALGPCVAMAIVFGTGALAFEPRYLLAVGGIVVGNTMTIATLTLRLLDAGARDHWDEIEGWLALGATPRQAFAPIARPAVRNALMPSIDQTRTTGLVVLPGAFVGAVFAGASPIEAGTFQLIVLASILASGVITATLLAFRQPQLRKPPPLVAAA</sequence>
<keyword evidence="3 6" id="KW-0812">Transmembrane</keyword>
<organism evidence="7">
    <name type="scientific">Gulosibacter sediminis</name>
    <dbReference type="NCBI Taxonomy" id="1729695"/>
    <lineage>
        <taxon>Bacteria</taxon>
        <taxon>Bacillati</taxon>
        <taxon>Actinomycetota</taxon>
        <taxon>Actinomycetes</taxon>
        <taxon>Micrococcales</taxon>
        <taxon>Microbacteriaceae</taxon>
        <taxon>Gulosibacter</taxon>
    </lineage>
</organism>
<dbReference type="InterPro" id="IPR005226">
    <property type="entry name" value="UPF0014_fam"/>
</dbReference>
<evidence type="ECO:0000256" key="2">
    <source>
        <dbReference type="ARBA" id="ARBA00005268"/>
    </source>
</evidence>
<dbReference type="PANTHER" id="PTHR30028:SF0">
    <property type="entry name" value="PROTEIN ALUMINUM SENSITIVE 3"/>
    <property type="match status" value="1"/>
</dbReference>
<comment type="subcellular location">
    <subcellularLocation>
        <location evidence="1">Membrane</location>
        <topology evidence="1">Multi-pass membrane protein</topology>
    </subcellularLocation>
</comment>
<keyword evidence="4 6" id="KW-1133">Transmembrane helix</keyword>
<feature type="transmembrane region" description="Helical" evidence="6">
    <location>
        <begin position="192"/>
        <end position="210"/>
    </location>
</feature>